<comment type="caution">
    <text evidence="3">The sequence shown here is derived from an EMBL/GenBank/DDBJ whole genome shotgun (WGS) entry which is preliminary data.</text>
</comment>
<evidence type="ECO:0000259" key="2">
    <source>
        <dbReference type="Pfam" id="PF26607"/>
    </source>
</evidence>
<dbReference type="Gene3D" id="2.120.10.70">
    <property type="entry name" value="Fucose-specific lectin"/>
    <property type="match status" value="1"/>
</dbReference>
<dbReference type="InterPro" id="IPR003737">
    <property type="entry name" value="GlcNAc_PI_deacetylase-related"/>
</dbReference>
<dbReference type="InterPro" id="IPR058502">
    <property type="entry name" value="PLL-like_beta-prop"/>
</dbReference>
<accession>A0A543AZK8</accession>
<dbReference type="AlphaFoldDB" id="A0A543AZK8"/>
<protein>
    <submittedName>
        <fullName evidence="3">GlcNAc-PI de-N-acetylase</fullName>
    </submittedName>
</protein>
<dbReference type="Gene3D" id="3.40.50.10320">
    <property type="entry name" value="LmbE-like"/>
    <property type="match status" value="1"/>
</dbReference>
<dbReference type="OrthoDB" id="6064917at2"/>
<dbReference type="PANTHER" id="PTHR12993:SF26">
    <property type="entry name" value="1D-MYO-INOSITOL 2-ACETAMIDO-2-DEOXY-ALPHA-D-GLUCOPYRANOSIDE DEACETYLASE"/>
    <property type="match status" value="1"/>
</dbReference>
<name>A0A543AZK8_9ACTN</name>
<keyword evidence="4" id="KW-1185">Reference proteome</keyword>
<dbReference type="InterPro" id="IPR006311">
    <property type="entry name" value="TAT_signal"/>
</dbReference>
<dbReference type="PANTHER" id="PTHR12993">
    <property type="entry name" value="N-ACETYLGLUCOSAMINYL-PHOSPHATIDYLINOSITOL DE-N-ACETYLASE-RELATED"/>
    <property type="match status" value="1"/>
</dbReference>
<dbReference type="GO" id="GO:0016811">
    <property type="term" value="F:hydrolase activity, acting on carbon-nitrogen (but not peptide) bonds, in linear amides"/>
    <property type="evidence" value="ECO:0007669"/>
    <property type="project" value="TreeGrafter"/>
</dbReference>
<dbReference type="SUPFAM" id="SSF89372">
    <property type="entry name" value="Fucose-specific lectin"/>
    <property type="match status" value="1"/>
</dbReference>
<dbReference type="Pfam" id="PF02585">
    <property type="entry name" value="PIG-L"/>
    <property type="match status" value="1"/>
</dbReference>
<dbReference type="RefSeq" id="WP_142041808.1">
    <property type="nucleotide sequence ID" value="NZ_JBHTGS010000001.1"/>
</dbReference>
<reference evidence="3 4" key="1">
    <citation type="submission" date="2019-06" db="EMBL/GenBank/DDBJ databases">
        <title>Sequencing the genomes of 1000 actinobacteria strains.</title>
        <authorList>
            <person name="Klenk H.-P."/>
        </authorList>
    </citation>
    <scope>NUCLEOTIDE SEQUENCE [LARGE SCALE GENOMIC DNA]</scope>
    <source>
        <strain evidence="3 4">DSM 45928</strain>
    </source>
</reference>
<sequence length="716" mass="78031">MTYSSHPHPEPDNSIRLARRPLLLGALGSAAAVALAGCTDRAESAQPPDAPAGHATHLQIIAHPDDDFYFFNLDLARSLQDGHRIITVCLSAGEADGKNLARKEAAWESTPTDYAGYAAARFTGARRTYAQMATGDVDAEWEREAYPVSNYLRVEKATLVANPNVILLYFSLLENGKHSGHGGDRRLNNLWNGTAGDLPTLPLTGGKVSEVATLSRDDLIDSLVQLLDEFQPDVVRIMDADPDPQLHDNDHPQFAEQDGYSDHIDHTGAAWFAAGALERWLPQNQQAHTRVIGYRGYYNQRWPRNLSPDARQEKGRYLDTYAWADERDCGDPVGCGDSKLPADGVGKRYGSSTIHRHQGADPSLVLGHDGRIHAASVVSGQLNMYSGDPTTRSLWKRAQFPRELPLLPYTSATVDQDGQILIAGIEYHIGDNPSSHVRNVVLAEIDPTTPDDVRWHDLGNPAAAGSEAVRDVGGPQVLVSSDGIRMVFCRNHGKGLSARMELEHGQWTGWIDLGGENTQDGLTAIVDHADDSIRLFAAASDGIRMWHVVSQDEHSTELLTIDPPAGPVTAVSDRNGRIILLARQAGTSAIVMYQRPGSNEEWLRSPVILGGNGGIDQVSAMVMRPWETTVAILHRDDEARSSFAVVNYADLRPGTAVTQPDWAQSGPQQQRQPTMVLDRSGRVFSMAVGMDGSVYATHQAQAGTGNLGRWAQLPLR</sequence>
<dbReference type="InterPro" id="IPR024078">
    <property type="entry name" value="LmbE-like_dom_sf"/>
</dbReference>
<evidence type="ECO:0000256" key="1">
    <source>
        <dbReference type="ARBA" id="ARBA00022833"/>
    </source>
</evidence>
<evidence type="ECO:0000313" key="4">
    <source>
        <dbReference type="Proteomes" id="UP000317043"/>
    </source>
</evidence>
<dbReference type="GO" id="GO:0016137">
    <property type="term" value="P:glycoside metabolic process"/>
    <property type="evidence" value="ECO:0007669"/>
    <property type="project" value="UniProtKB-ARBA"/>
</dbReference>
<dbReference type="SUPFAM" id="SSF102588">
    <property type="entry name" value="LmbE-like"/>
    <property type="match status" value="1"/>
</dbReference>
<dbReference type="EMBL" id="VFOW01000001">
    <property type="protein sequence ID" value="TQL78014.1"/>
    <property type="molecule type" value="Genomic_DNA"/>
</dbReference>
<organism evidence="3 4">
    <name type="scientific">Stackebrandtia endophytica</name>
    <dbReference type="NCBI Taxonomy" id="1496996"/>
    <lineage>
        <taxon>Bacteria</taxon>
        <taxon>Bacillati</taxon>
        <taxon>Actinomycetota</taxon>
        <taxon>Actinomycetes</taxon>
        <taxon>Glycomycetales</taxon>
        <taxon>Glycomycetaceae</taxon>
        <taxon>Stackebrandtia</taxon>
    </lineage>
</organism>
<dbReference type="Proteomes" id="UP000317043">
    <property type="component" value="Unassembled WGS sequence"/>
</dbReference>
<feature type="domain" description="PLL-like beta propeller" evidence="2">
    <location>
        <begin position="474"/>
        <end position="713"/>
    </location>
</feature>
<dbReference type="PROSITE" id="PS51318">
    <property type="entry name" value="TAT"/>
    <property type="match status" value="1"/>
</dbReference>
<evidence type="ECO:0000313" key="3">
    <source>
        <dbReference type="EMBL" id="TQL78014.1"/>
    </source>
</evidence>
<dbReference type="Pfam" id="PF26607">
    <property type="entry name" value="DUF8189"/>
    <property type="match status" value="1"/>
</dbReference>
<keyword evidence="1" id="KW-0862">Zinc</keyword>
<proteinExistence type="predicted"/>
<gene>
    <name evidence="3" type="ORF">FB566_3589</name>
</gene>
<dbReference type="InParanoid" id="A0A543AZK8"/>